<proteinExistence type="predicted"/>
<dbReference type="PRINTS" id="PR00455">
    <property type="entry name" value="HTHTETR"/>
</dbReference>
<dbReference type="EMBL" id="JALNTG010000001">
    <property type="protein sequence ID" value="MDD9318518.1"/>
    <property type="molecule type" value="Genomic_DNA"/>
</dbReference>
<evidence type="ECO:0000313" key="5">
    <source>
        <dbReference type="Proteomes" id="UP001150055"/>
    </source>
</evidence>
<evidence type="ECO:0000256" key="2">
    <source>
        <dbReference type="PROSITE-ProRule" id="PRU00335"/>
    </source>
</evidence>
<comment type="caution">
    <text evidence="4">The sequence shown here is derived from an EMBL/GenBank/DDBJ whole genome shotgun (WGS) entry which is preliminary data.</text>
</comment>
<organism evidence="4 5">
    <name type="scientific">Acinetobacter lactucae</name>
    <dbReference type="NCBI Taxonomy" id="1785128"/>
    <lineage>
        <taxon>Bacteria</taxon>
        <taxon>Pseudomonadati</taxon>
        <taxon>Pseudomonadota</taxon>
        <taxon>Gammaproteobacteria</taxon>
        <taxon>Moraxellales</taxon>
        <taxon>Moraxellaceae</taxon>
        <taxon>Acinetobacter</taxon>
        <taxon>Acinetobacter calcoaceticus/baumannii complex</taxon>
    </lineage>
</organism>
<accession>A0AB35JVR0</accession>
<dbReference type="Gene3D" id="1.10.357.10">
    <property type="entry name" value="Tetracycline Repressor, domain 2"/>
    <property type="match status" value="1"/>
</dbReference>
<reference evidence="4" key="1">
    <citation type="submission" date="2022-12" db="EMBL/GenBank/DDBJ databases">
        <title>Acinetobacter lactucae: Emerging opportunistic pathogenic species of genus Acinetobacter isolated from immunocompromised patients in clinical settings of India.</title>
        <authorList>
            <person name="Amar A.K."/>
            <person name="Sawant A.R."/>
            <person name="Meera M."/>
            <person name="Tomar A."/>
            <person name="Sistla S."/>
            <person name="Prashanth K."/>
        </authorList>
    </citation>
    <scope>NUCLEOTIDE SEQUENCE</scope>
    <source>
        <strain evidence="4">PKAL1828C</strain>
    </source>
</reference>
<dbReference type="InterPro" id="IPR050624">
    <property type="entry name" value="HTH-type_Tx_Regulator"/>
</dbReference>
<name>A0AB35JVR0_9GAMM</name>
<evidence type="ECO:0000259" key="3">
    <source>
        <dbReference type="PROSITE" id="PS50977"/>
    </source>
</evidence>
<dbReference type="PANTHER" id="PTHR43479:SF11">
    <property type="entry name" value="ACREF_ENVCD OPERON REPRESSOR-RELATED"/>
    <property type="match status" value="1"/>
</dbReference>
<evidence type="ECO:0000256" key="1">
    <source>
        <dbReference type="ARBA" id="ARBA00023125"/>
    </source>
</evidence>
<dbReference type="RefSeq" id="WP_151747490.1">
    <property type="nucleotide sequence ID" value="NZ_BKIP01000004.1"/>
</dbReference>
<protein>
    <submittedName>
        <fullName evidence="4">TetR/AcrR family transcriptional regulator</fullName>
    </submittedName>
</protein>
<dbReference type="SUPFAM" id="SSF46689">
    <property type="entry name" value="Homeodomain-like"/>
    <property type="match status" value="1"/>
</dbReference>
<dbReference type="Pfam" id="PF00440">
    <property type="entry name" value="TetR_N"/>
    <property type="match status" value="1"/>
</dbReference>
<dbReference type="InterPro" id="IPR001647">
    <property type="entry name" value="HTH_TetR"/>
</dbReference>
<gene>
    <name evidence="4" type="ORF">M0O54_00005</name>
</gene>
<dbReference type="Proteomes" id="UP001150055">
    <property type="component" value="Unassembled WGS sequence"/>
</dbReference>
<feature type="DNA-binding region" description="H-T-H motif" evidence="2">
    <location>
        <begin position="30"/>
        <end position="49"/>
    </location>
</feature>
<feature type="domain" description="HTH tetR-type" evidence="3">
    <location>
        <begin position="7"/>
        <end position="67"/>
    </location>
</feature>
<dbReference type="InterPro" id="IPR009057">
    <property type="entry name" value="Homeodomain-like_sf"/>
</dbReference>
<evidence type="ECO:0000313" key="4">
    <source>
        <dbReference type="EMBL" id="MDD9318518.1"/>
    </source>
</evidence>
<dbReference type="PANTHER" id="PTHR43479">
    <property type="entry name" value="ACREF/ENVCD OPERON REPRESSOR-RELATED"/>
    <property type="match status" value="1"/>
</dbReference>
<sequence>MPHSEISAKKLQVICTSIQLFTIYGFHNTGVNLLIKKCKIQKATFYNYFQSKERLIERCIAFQKSRLKEEVLAIIYSHRYPNPQDKLKEIFLLHVDLNSFYHLLFKAIFELKLLYPRAYRMAIEYRKWLLKELFDLIFSLASRGLKPDANMILFMIDGAIIQLLDPNKASEKEQLLDYFLNFLSNMNDYLR</sequence>
<dbReference type="AlphaFoldDB" id="A0AB35JVR0"/>
<dbReference type="PROSITE" id="PS50977">
    <property type="entry name" value="HTH_TETR_2"/>
    <property type="match status" value="1"/>
</dbReference>
<keyword evidence="1 2" id="KW-0238">DNA-binding</keyword>
<dbReference type="GO" id="GO:0003677">
    <property type="term" value="F:DNA binding"/>
    <property type="evidence" value="ECO:0007669"/>
    <property type="project" value="UniProtKB-UniRule"/>
</dbReference>